<dbReference type="InterPro" id="IPR029044">
    <property type="entry name" value="Nucleotide-diphossugar_trans"/>
</dbReference>
<dbReference type="SUPFAM" id="SSF53448">
    <property type="entry name" value="Nucleotide-diphospho-sugar transferases"/>
    <property type="match status" value="1"/>
</dbReference>
<accession>A0A426IYV7</accession>
<evidence type="ECO:0000313" key="1">
    <source>
        <dbReference type="EMBL" id="RRO06018.1"/>
    </source>
</evidence>
<dbReference type="EMBL" id="QHJW02000044">
    <property type="protein sequence ID" value="RRO06018.1"/>
    <property type="molecule type" value="Genomic_DNA"/>
</dbReference>
<dbReference type="Proteomes" id="UP000256817">
    <property type="component" value="Unassembled WGS sequence"/>
</dbReference>
<keyword evidence="2" id="KW-1185">Reference proteome</keyword>
<reference evidence="1" key="1">
    <citation type="submission" date="2018-11" db="EMBL/GenBank/DDBJ databases">
        <title>Draft genome sequences of proposed Pectobacterium aquaticum sp. nov. isolated in France from fresh water.</title>
        <authorList>
            <person name="Pedron J."/>
            <person name="Barny M.A."/>
        </authorList>
    </citation>
    <scope>NUCLEOTIDE SEQUENCE [LARGE SCALE GENOMIC DNA]</scope>
    <source>
        <strain evidence="1">A35-S23-M15</strain>
    </source>
</reference>
<organism evidence="1 2">
    <name type="scientific">Pectobacterium aquaticum</name>
    <dbReference type="NCBI Taxonomy" id="2204145"/>
    <lineage>
        <taxon>Bacteria</taxon>
        <taxon>Pseudomonadati</taxon>
        <taxon>Pseudomonadota</taxon>
        <taxon>Gammaproteobacteria</taxon>
        <taxon>Enterobacterales</taxon>
        <taxon>Pectobacteriaceae</taxon>
        <taxon>Pectobacterium</taxon>
    </lineage>
</organism>
<name>A0A426IYV7_9GAMM</name>
<dbReference type="PANTHER" id="PTHR43179">
    <property type="entry name" value="RHAMNOSYLTRANSFERASE WBBL"/>
    <property type="match status" value="1"/>
</dbReference>
<evidence type="ECO:0000313" key="2">
    <source>
        <dbReference type="Proteomes" id="UP000256817"/>
    </source>
</evidence>
<proteinExistence type="predicted"/>
<comment type="caution">
    <text evidence="1">The sequence shown here is derived from an EMBL/GenBank/DDBJ whole genome shotgun (WGS) entry which is preliminary data.</text>
</comment>
<sequence length="251" mass="29029">MAIHVFVVSHNHGNEISKIGSVKKIANSGLFNVCVKSNCSDPYLYEYAKKNNIHVINDCYGLGFGANNNYIFKYLEENGNVTDSDYVVIMNPDLDISSDNLMNLILEMKNNGDSIATANLFKDYEYKIYDNSIRMWPTFYDFFLSFISGKNKSILDKKLIQEATLIDWAAGSFLVFKASLYRELDGFDERYFMYCEDIDICYRAHKLGHKVKYYPNVRAVHLAAHANRNIFSKHFFWHVSSVFRFLLSTRG</sequence>
<dbReference type="PANTHER" id="PTHR43179:SF7">
    <property type="entry name" value="RHAMNOSYLTRANSFERASE WBBL"/>
    <property type="match status" value="1"/>
</dbReference>
<gene>
    <name evidence="1" type="ORF">DMB85_016715</name>
</gene>
<protein>
    <submittedName>
        <fullName evidence="1">Glycosyltransferase family 2 protein</fullName>
    </submittedName>
</protein>
<dbReference type="Gene3D" id="3.90.550.10">
    <property type="entry name" value="Spore Coat Polysaccharide Biosynthesis Protein SpsA, Chain A"/>
    <property type="match status" value="1"/>
</dbReference>
<dbReference type="RefSeq" id="WP_116238111.1">
    <property type="nucleotide sequence ID" value="NZ_QHJW02000044.1"/>
</dbReference>